<organism evidence="1 2">
    <name type="scientific">Psylliodes chrysocephalus</name>
    <dbReference type="NCBI Taxonomy" id="3402493"/>
    <lineage>
        <taxon>Eukaryota</taxon>
        <taxon>Metazoa</taxon>
        <taxon>Ecdysozoa</taxon>
        <taxon>Arthropoda</taxon>
        <taxon>Hexapoda</taxon>
        <taxon>Insecta</taxon>
        <taxon>Pterygota</taxon>
        <taxon>Neoptera</taxon>
        <taxon>Endopterygota</taxon>
        <taxon>Coleoptera</taxon>
        <taxon>Polyphaga</taxon>
        <taxon>Cucujiformia</taxon>
        <taxon>Chrysomeloidea</taxon>
        <taxon>Chrysomelidae</taxon>
        <taxon>Galerucinae</taxon>
        <taxon>Alticini</taxon>
        <taxon>Psylliodes</taxon>
    </lineage>
</organism>
<keyword evidence="2" id="KW-1185">Reference proteome</keyword>
<sequence>MMFMHAMSGYDSASSLYNQGKTKFLKILSKYLDLEEIVRKFLDPSAQPTKIAAVGENFLVTLYGANHLTTSLNALRYKQYVKSAFKFSSNIAYIPLTDTAAYQHSLCVYLQVQQWLGNSLDPKLWG</sequence>
<protein>
    <submittedName>
        <fullName evidence="1">Uncharacterized protein</fullName>
    </submittedName>
</protein>
<evidence type="ECO:0000313" key="2">
    <source>
        <dbReference type="Proteomes" id="UP001153636"/>
    </source>
</evidence>
<gene>
    <name evidence="1" type="ORF">PSYICH_LOCUS1762</name>
</gene>
<name>A0A9P0CI60_9CUCU</name>
<reference evidence="1" key="1">
    <citation type="submission" date="2022-01" db="EMBL/GenBank/DDBJ databases">
        <authorList>
            <person name="King R."/>
        </authorList>
    </citation>
    <scope>NUCLEOTIDE SEQUENCE</scope>
</reference>
<accession>A0A9P0CI60</accession>
<evidence type="ECO:0000313" key="1">
    <source>
        <dbReference type="EMBL" id="CAH1100513.1"/>
    </source>
</evidence>
<proteinExistence type="predicted"/>
<dbReference type="OrthoDB" id="6781249at2759"/>
<dbReference type="AlphaFoldDB" id="A0A9P0CI60"/>
<dbReference type="EMBL" id="OV651822">
    <property type="protein sequence ID" value="CAH1100513.1"/>
    <property type="molecule type" value="Genomic_DNA"/>
</dbReference>
<dbReference type="Proteomes" id="UP001153636">
    <property type="component" value="Chromosome 10"/>
</dbReference>